<evidence type="ECO:0000256" key="1">
    <source>
        <dbReference type="ARBA" id="ARBA00000971"/>
    </source>
</evidence>
<evidence type="ECO:0000313" key="4">
    <source>
        <dbReference type="Proteomes" id="UP000307173"/>
    </source>
</evidence>
<dbReference type="EMBL" id="SELW01000599">
    <property type="protein sequence ID" value="TID19173.1"/>
    <property type="molecule type" value="Genomic_DNA"/>
</dbReference>
<evidence type="ECO:0000259" key="2">
    <source>
        <dbReference type="Pfam" id="PF00160"/>
    </source>
</evidence>
<dbReference type="InterPro" id="IPR029000">
    <property type="entry name" value="Cyclophilin-like_dom_sf"/>
</dbReference>
<dbReference type="Gene3D" id="2.40.100.10">
    <property type="entry name" value="Cyclophilin-like"/>
    <property type="match status" value="1"/>
</dbReference>
<organism evidence="3 4">
    <name type="scientific">Pichia inconspicua</name>
    <dbReference type="NCBI Taxonomy" id="52247"/>
    <lineage>
        <taxon>Eukaryota</taxon>
        <taxon>Fungi</taxon>
        <taxon>Dikarya</taxon>
        <taxon>Ascomycota</taxon>
        <taxon>Saccharomycotina</taxon>
        <taxon>Pichiomycetes</taxon>
        <taxon>Pichiales</taxon>
        <taxon>Pichiaceae</taxon>
        <taxon>Pichia</taxon>
    </lineage>
</organism>
<dbReference type="AlphaFoldDB" id="A0A4T0WXU1"/>
<protein>
    <recommendedName>
        <fullName evidence="2">PPIase cyclophilin-type domain-containing protein</fullName>
    </recommendedName>
</protein>
<dbReference type="InterPro" id="IPR002130">
    <property type="entry name" value="Cyclophilin-type_PPIase_dom"/>
</dbReference>
<keyword evidence="4" id="KW-1185">Reference proteome</keyword>
<proteinExistence type="predicted"/>
<dbReference type="OrthoDB" id="442970at2759"/>
<dbReference type="Proteomes" id="UP000307173">
    <property type="component" value="Unassembled WGS sequence"/>
</dbReference>
<comment type="caution">
    <text evidence="3">The sequence shown here is derived from an EMBL/GenBank/DDBJ whole genome shotgun (WGS) entry which is preliminary data.</text>
</comment>
<accession>A0A4T0WXU1</accession>
<dbReference type="STRING" id="52247.A0A4T0WXU1"/>
<name>A0A4T0WXU1_9ASCO</name>
<dbReference type="Pfam" id="PF00160">
    <property type="entry name" value="Pro_isomerase"/>
    <property type="match status" value="1"/>
</dbReference>
<gene>
    <name evidence="3" type="ORF">CANINC_003743</name>
</gene>
<dbReference type="SUPFAM" id="SSF50891">
    <property type="entry name" value="Cyclophilin-like"/>
    <property type="match status" value="1"/>
</dbReference>
<dbReference type="GO" id="GO:0003755">
    <property type="term" value="F:peptidyl-prolyl cis-trans isomerase activity"/>
    <property type="evidence" value="ECO:0007669"/>
    <property type="project" value="UniProtKB-EC"/>
</dbReference>
<reference evidence="3 4" key="1">
    <citation type="journal article" date="2019" name="Front. Genet.">
        <title>Whole-Genome Sequencing of the Opportunistic Yeast Pathogen Candida inconspicua Uncovers Its Hybrid Origin.</title>
        <authorList>
            <person name="Mixao V."/>
            <person name="Hansen A.P."/>
            <person name="Saus E."/>
            <person name="Boekhout T."/>
            <person name="Lass-Florl C."/>
            <person name="Gabaldon T."/>
        </authorList>
    </citation>
    <scope>NUCLEOTIDE SEQUENCE [LARGE SCALE GENOMIC DNA]</scope>
    <source>
        <strain evidence="3 4">CBS 180</strain>
    </source>
</reference>
<evidence type="ECO:0000313" key="3">
    <source>
        <dbReference type="EMBL" id="TID19173.1"/>
    </source>
</evidence>
<comment type="catalytic activity">
    <reaction evidence="1">
        <text>[protein]-peptidylproline (omega=180) = [protein]-peptidylproline (omega=0)</text>
        <dbReference type="Rhea" id="RHEA:16237"/>
        <dbReference type="Rhea" id="RHEA-COMP:10747"/>
        <dbReference type="Rhea" id="RHEA-COMP:10748"/>
        <dbReference type="ChEBI" id="CHEBI:83833"/>
        <dbReference type="ChEBI" id="CHEBI:83834"/>
        <dbReference type="EC" id="5.2.1.8"/>
    </reaction>
</comment>
<sequence length="220" mass="25559">MPRYFLEFLNLQKDEPDSLLVTLKLFHKNLPNTTEKIAQLFEDNDLKLSYRKTLVTRIIAPEYLVQFGSPVRRSKKETNLIDFREFKNLDITFEKKLLGRTGLVCAAEKPGIPTMELCILFVPWGKYEELEGYVVIGECKEWCQLRDWLVNIDVAKQGESWEIPTGDGVWINRCGILEDPIKKAKKSNTRVDTETIVEVKRPAEGKVRAVDLLFKKRKRI</sequence>
<feature type="domain" description="PPIase cyclophilin-type" evidence="2">
    <location>
        <begin position="21"/>
        <end position="173"/>
    </location>
</feature>